<proteinExistence type="predicted"/>
<dbReference type="EnsemblPlants" id="Kaladp0071s0406.1.v1.1">
    <property type="protein sequence ID" value="Kaladp0071s0406.1.v1.1.CDS.1"/>
    <property type="gene ID" value="Kaladp0071s0406.v1.1"/>
</dbReference>
<protein>
    <submittedName>
        <fullName evidence="1">Uncharacterized protein</fullName>
    </submittedName>
</protein>
<evidence type="ECO:0000313" key="2">
    <source>
        <dbReference type="Proteomes" id="UP000594263"/>
    </source>
</evidence>
<evidence type="ECO:0000313" key="1">
    <source>
        <dbReference type="EnsemblPlants" id="Kaladp0071s0406.1.v1.1.CDS.1"/>
    </source>
</evidence>
<reference evidence="1" key="1">
    <citation type="submission" date="2021-01" db="UniProtKB">
        <authorList>
            <consortium name="EnsemblPlants"/>
        </authorList>
    </citation>
    <scope>IDENTIFICATION</scope>
</reference>
<keyword evidence="2" id="KW-1185">Reference proteome</keyword>
<sequence>MARKKKLEFNQLHNKIAANAFGVQADAVKLNHSKGEPDLATRGSLDLAHHTKACRLL</sequence>
<accession>A0A7N0UKF3</accession>
<name>A0A7N0UKF3_KALFE</name>
<dbReference type="Gramene" id="Kaladp0071s0406.1.v1.1">
    <property type="protein sequence ID" value="Kaladp0071s0406.1.v1.1.CDS.1"/>
    <property type="gene ID" value="Kaladp0071s0406.v1.1"/>
</dbReference>
<dbReference type="AlphaFoldDB" id="A0A7N0UKF3"/>
<organism evidence="1 2">
    <name type="scientific">Kalanchoe fedtschenkoi</name>
    <name type="common">Lavender scallops</name>
    <name type="synonym">South American air plant</name>
    <dbReference type="NCBI Taxonomy" id="63787"/>
    <lineage>
        <taxon>Eukaryota</taxon>
        <taxon>Viridiplantae</taxon>
        <taxon>Streptophyta</taxon>
        <taxon>Embryophyta</taxon>
        <taxon>Tracheophyta</taxon>
        <taxon>Spermatophyta</taxon>
        <taxon>Magnoliopsida</taxon>
        <taxon>eudicotyledons</taxon>
        <taxon>Gunneridae</taxon>
        <taxon>Pentapetalae</taxon>
        <taxon>Saxifragales</taxon>
        <taxon>Crassulaceae</taxon>
        <taxon>Kalanchoe</taxon>
    </lineage>
</organism>
<dbReference type="Proteomes" id="UP000594263">
    <property type="component" value="Unplaced"/>
</dbReference>